<dbReference type="RefSeq" id="WP_179666192.1">
    <property type="nucleotide sequence ID" value="NZ_JACCFP010000001.1"/>
</dbReference>
<proteinExistence type="predicted"/>
<evidence type="ECO:0000313" key="3">
    <source>
        <dbReference type="Proteomes" id="UP000530424"/>
    </source>
</evidence>
<comment type="caution">
    <text evidence="2">The sequence shown here is derived from an EMBL/GenBank/DDBJ whole genome shotgun (WGS) entry which is preliminary data.</text>
</comment>
<sequence length="130" mass="13949">MRMTRTLAALVALVASLALTVTLAPANASAPSTQAGFGTFIAKVNSAGTRVIAKGQANNWRRKTVQIQRAPKGTRNWTTVAQPKTDGRGNFSVKLVPGADIPCTGKQFLLRAKKKGRPSAKIYTKKTFYC</sequence>
<dbReference type="AlphaFoldDB" id="A0A853BX64"/>
<reference evidence="2 3" key="1">
    <citation type="submission" date="2020-07" db="EMBL/GenBank/DDBJ databases">
        <title>Sequencing the genomes of 1000 actinobacteria strains.</title>
        <authorList>
            <person name="Klenk H.-P."/>
        </authorList>
    </citation>
    <scope>NUCLEOTIDE SEQUENCE [LARGE SCALE GENOMIC DNA]</scope>
    <source>
        <strain evidence="2 3">DSM 103833</strain>
    </source>
</reference>
<accession>A0A853BX64</accession>
<feature type="signal peptide" evidence="1">
    <location>
        <begin position="1"/>
        <end position="30"/>
    </location>
</feature>
<evidence type="ECO:0000313" key="2">
    <source>
        <dbReference type="EMBL" id="NYI99560.1"/>
    </source>
</evidence>
<evidence type="ECO:0000256" key="1">
    <source>
        <dbReference type="SAM" id="SignalP"/>
    </source>
</evidence>
<keyword evidence="1" id="KW-0732">Signal</keyword>
<dbReference type="Proteomes" id="UP000530424">
    <property type="component" value="Unassembled WGS sequence"/>
</dbReference>
<dbReference type="EMBL" id="JACCFP010000001">
    <property type="protein sequence ID" value="NYI99560.1"/>
    <property type="molecule type" value="Genomic_DNA"/>
</dbReference>
<feature type="chain" id="PRO_5039634466" evidence="1">
    <location>
        <begin position="31"/>
        <end position="130"/>
    </location>
</feature>
<keyword evidence="3" id="KW-1185">Reference proteome</keyword>
<protein>
    <submittedName>
        <fullName evidence="2">Uncharacterized protein</fullName>
    </submittedName>
</protein>
<gene>
    <name evidence="2" type="ORF">HNR19_000259</name>
</gene>
<name>A0A853BX64_9ACTN</name>
<organism evidence="2 3">
    <name type="scientific">Nocardioides thalensis</name>
    <dbReference type="NCBI Taxonomy" id="1914755"/>
    <lineage>
        <taxon>Bacteria</taxon>
        <taxon>Bacillati</taxon>
        <taxon>Actinomycetota</taxon>
        <taxon>Actinomycetes</taxon>
        <taxon>Propionibacteriales</taxon>
        <taxon>Nocardioidaceae</taxon>
        <taxon>Nocardioides</taxon>
    </lineage>
</organism>